<comment type="similarity">
    <text evidence="1">Belongs to the cytochrome P450 family.</text>
</comment>
<protein>
    <submittedName>
        <fullName evidence="4">Uncharacterized protein</fullName>
    </submittedName>
</protein>
<keyword evidence="2" id="KW-0503">Monooxygenase</keyword>
<evidence type="ECO:0000313" key="5">
    <source>
        <dbReference type="Proteomes" id="UP000192578"/>
    </source>
</evidence>
<dbReference type="InterPro" id="IPR036396">
    <property type="entry name" value="Cyt_P450_sf"/>
</dbReference>
<accession>A0A1W0WA45</accession>
<reference evidence="5" key="1">
    <citation type="submission" date="2017-01" db="EMBL/GenBank/DDBJ databases">
        <title>Comparative genomics of anhydrobiosis in the tardigrade Hypsibius dujardini.</title>
        <authorList>
            <person name="Yoshida Y."/>
            <person name="Koutsovoulos G."/>
            <person name="Laetsch D."/>
            <person name="Stevens L."/>
            <person name="Kumar S."/>
            <person name="Horikawa D."/>
            <person name="Ishino K."/>
            <person name="Komine S."/>
            <person name="Tomita M."/>
            <person name="Blaxter M."/>
            <person name="Arakawa K."/>
        </authorList>
    </citation>
    <scope>NUCLEOTIDE SEQUENCE [LARGE SCALE GENOMIC DNA]</scope>
    <source>
        <strain evidence="5">Z151</strain>
    </source>
</reference>
<evidence type="ECO:0000256" key="3">
    <source>
        <dbReference type="SAM" id="Phobius"/>
    </source>
</evidence>
<dbReference type="Proteomes" id="UP000192578">
    <property type="component" value="Unassembled WGS sequence"/>
</dbReference>
<evidence type="ECO:0000256" key="2">
    <source>
        <dbReference type="ARBA" id="ARBA00023033"/>
    </source>
</evidence>
<keyword evidence="3" id="KW-0812">Transmembrane</keyword>
<dbReference type="Gene3D" id="1.10.630.10">
    <property type="entry name" value="Cytochrome P450"/>
    <property type="match status" value="1"/>
</dbReference>
<sequence>MLDPVSIAVLTLAFTALCLSFISLRRSSMLPPGPPGKIIFGNLGQLKAQSGRESYRKIAQLVDQYGIHGMATLYLGSRPVVFVKDLETIKKMAHADEYTGRPLSVRDHFFHRKGLIFTDGDEA</sequence>
<comment type="caution">
    <text evidence="4">The sequence shown here is derived from an EMBL/GenBank/DDBJ whole genome shotgun (WGS) entry which is preliminary data.</text>
</comment>
<gene>
    <name evidence="4" type="ORF">BV898_13688</name>
</gene>
<keyword evidence="3" id="KW-0472">Membrane</keyword>
<dbReference type="GO" id="GO:0020037">
    <property type="term" value="F:heme binding"/>
    <property type="evidence" value="ECO:0007669"/>
    <property type="project" value="InterPro"/>
</dbReference>
<dbReference type="AlphaFoldDB" id="A0A1W0WA45"/>
<keyword evidence="3" id="KW-1133">Transmembrane helix</keyword>
<dbReference type="Pfam" id="PF00067">
    <property type="entry name" value="p450"/>
    <property type="match status" value="1"/>
</dbReference>
<keyword evidence="2" id="KW-0560">Oxidoreductase</keyword>
<dbReference type="GO" id="GO:0005506">
    <property type="term" value="F:iron ion binding"/>
    <property type="evidence" value="ECO:0007669"/>
    <property type="project" value="InterPro"/>
</dbReference>
<organism evidence="4 5">
    <name type="scientific">Hypsibius exemplaris</name>
    <name type="common">Freshwater tardigrade</name>
    <dbReference type="NCBI Taxonomy" id="2072580"/>
    <lineage>
        <taxon>Eukaryota</taxon>
        <taxon>Metazoa</taxon>
        <taxon>Ecdysozoa</taxon>
        <taxon>Tardigrada</taxon>
        <taxon>Eutardigrada</taxon>
        <taxon>Parachela</taxon>
        <taxon>Hypsibioidea</taxon>
        <taxon>Hypsibiidae</taxon>
        <taxon>Hypsibius</taxon>
    </lineage>
</organism>
<evidence type="ECO:0000256" key="1">
    <source>
        <dbReference type="ARBA" id="ARBA00010617"/>
    </source>
</evidence>
<evidence type="ECO:0000313" key="4">
    <source>
        <dbReference type="EMBL" id="OQV12038.1"/>
    </source>
</evidence>
<dbReference type="SUPFAM" id="SSF48264">
    <property type="entry name" value="Cytochrome P450"/>
    <property type="match status" value="1"/>
</dbReference>
<proteinExistence type="inferred from homology"/>
<feature type="transmembrane region" description="Helical" evidence="3">
    <location>
        <begin position="6"/>
        <end position="24"/>
    </location>
</feature>
<dbReference type="EMBL" id="MTYJ01000155">
    <property type="protein sequence ID" value="OQV12038.1"/>
    <property type="molecule type" value="Genomic_DNA"/>
</dbReference>
<dbReference type="GO" id="GO:0004497">
    <property type="term" value="F:monooxygenase activity"/>
    <property type="evidence" value="ECO:0007669"/>
    <property type="project" value="UniProtKB-KW"/>
</dbReference>
<dbReference type="OrthoDB" id="1055148at2759"/>
<keyword evidence="5" id="KW-1185">Reference proteome</keyword>
<name>A0A1W0WA45_HYPEX</name>
<dbReference type="GO" id="GO:0016705">
    <property type="term" value="F:oxidoreductase activity, acting on paired donors, with incorporation or reduction of molecular oxygen"/>
    <property type="evidence" value="ECO:0007669"/>
    <property type="project" value="InterPro"/>
</dbReference>
<dbReference type="InterPro" id="IPR001128">
    <property type="entry name" value="Cyt_P450"/>
</dbReference>